<keyword evidence="2" id="KW-0547">Nucleotide-binding</keyword>
<dbReference type="GO" id="GO:0000166">
    <property type="term" value="F:nucleotide binding"/>
    <property type="evidence" value="ECO:0007669"/>
    <property type="project" value="UniProtKB-KW"/>
</dbReference>
<dbReference type="AlphaFoldDB" id="A0AAE3VNW0"/>
<evidence type="ECO:0000313" key="5">
    <source>
        <dbReference type="EMBL" id="MDQ0315527.1"/>
    </source>
</evidence>
<dbReference type="InterPro" id="IPR008334">
    <property type="entry name" value="5'-Nucleotdase_C"/>
</dbReference>
<organism evidence="5 6">
    <name type="scientific">Amorphus orientalis</name>
    <dbReference type="NCBI Taxonomy" id="649198"/>
    <lineage>
        <taxon>Bacteria</taxon>
        <taxon>Pseudomonadati</taxon>
        <taxon>Pseudomonadota</taxon>
        <taxon>Alphaproteobacteria</taxon>
        <taxon>Hyphomicrobiales</taxon>
        <taxon>Amorphaceae</taxon>
        <taxon>Amorphus</taxon>
    </lineage>
</organism>
<dbReference type="PRINTS" id="PR01607">
    <property type="entry name" value="APYRASEFAMLY"/>
</dbReference>
<comment type="similarity">
    <text evidence="2">Belongs to the 5'-nucleotidase family.</text>
</comment>
<dbReference type="SUPFAM" id="SSF55816">
    <property type="entry name" value="5'-nucleotidase (syn. UDP-sugar hydrolase), C-terminal domain"/>
    <property type="match status" value="1"/>
</dbReference>
<dbReference type="SUPFAM" id="SSF56300">
    <property type="entry name" value="Metallo-dependent phosphatases"/>
    <property type="match status" value="1"/>
</dbReference>
<accession>A0AAE3VNW0</accession>
<evidence type="ECO:0000259" key="3">
    <source>
        <dbReference type="Pfam" id="PF00149"/>
    </source>
</evidence>
<dbReference type="PANTHER" id="PTHR11575">
    <property type="entry name" value="5'-NUCLEOTIDASE-RELATED"/>
    <property type="match status" value="1"/>
</dbReference>
<dbReference type="InterPro" id="IPR036907">
    <property type="entry name" value="5'-Nucleotdase_C_sf"/>
</dbReference>
<dbReference type="InterPro" id="IPR004843">
    <property type="entry name" value="Calcineurin-like_PHP"/>
</dbReference>
<evidence type="ECO:0000313" key="6">
    <source>
        <dbReference type="Proteomes" id="UP001229244"/>
    </source>
</evidence>
<dbReference type="GO" id="GO:0009166">
    <property type="term" value="P:nucleotide catabolic process"/>
    <property type="evidence" value="ECO:0007669"/>
    <property type="project" value="InterPro"/>
</dbReference>
<feature type="chain" id="PRO_5041775202" evidence="2">
    <location>
        <begin position="32"/>
        <end position="508"/>
    </location>
</feature>
<dbReference type="Pfam" id="PF02872">
    <property type="entry name" value="5_nucleotid_C"/>
    <property type="match status" value="1"/>
</dbReference>
<dbReference type="PANTHER" id="PTHR11575:SF24">
    <property type="entry name" value="5'-NUCLEOTIDASE"/>
    <property type="match status" value="1"/>
</dbReference>
<keyword evidence="1 2" id="KW-0732">Signal</keyword>
<dbReference type="GO" id="GO:0016787">
    <property type="term" value="F:hydrolase activity"/>
    <property type="evidence" value="ECO:0007669"/>
    <property type="project" value="UniProtKB-KW"/>
</dbReference>
<dbReference type="InterPro" id="IPR006179">
    <property type="entry name" value="5_nucleotidase/apyrase"/>
</dbReference>
<dbReference type="Proteomes" id="UP001229244">
    <property type="component" value="Unassembled WGS sequence"/>
</dbReference>
<keyword evidence="6" id="KW-1185">Reference proteome</keyword>
<feature type="domain" description="5'-Nucleotidase C-terminal" evidence="4">
    <location>
        <begin position="314"/>
        <end position="468"/>
    </location>
</feature>
<proteinExistence type="inferred from homology"/>
<feature type="signal peptide" evidence="2">
    <location>
        <begin position="1"/>
        <end position="31"/>
    </location>
</feature>
<evidence type="ECO:0000256" key="1">
    <source>
        <dbReference type="ARBA" id="ARBA00022729"/>
    </source>
</evidence>
<dbReference type="Pfam" id="PF00149">
    <property type="entry name" value="Metallophos"/>
    <property type="match status" value="1"/>
</dbReference>
<dbReference type="RefSeq" id="WP_306885356.1">
    <property type="nucleotide sequence ID" value="NZ_JAUSUL010000002.1"/>
</dbReference>
<gene>
    <name evidence="5" type="ORF">J2S73_001984</name>
</gene>
<keyword evidence="2" id="KW-0378">Hydrolase</keyword>
<feature type="domain" description="Calcineurin-like phosphoesterase" evidence="3">
    <location>
        <begin position="39"/>
        <end position="236"/>
    </location>
</feature>
<evidence type="ECO:0000256" key="2">
    <source>
        <dbReference type="RuleBase" id="RU362119"/>
    </source>
</evidence>
<dbReference type="Gene3D" id="3.90.780.10">
    <property type="entry name" value="5'-Nucleotidase, C-terminal domain"/>
    <property type="match status" value="1"/>
</dbReference>
<dbReference type="InterPro" id="IPR029052">
    <property type="entry name" value="Metallo-depent_PP-like"/>
</dbReference>
<evidence type="ECO:0000259" key="4">
    <source>
        <dbReference type="Pfam" id="PF02872"/>
    </source>
</evidence>
<dbReference type="EMBL" id="JAUSUL010000002">
    <property type="protein sequence ID" value="MDQ0315527.1"/>
    <property type="molecule type" value="Genomic_DNA"/>
</dbReference>
<comment type="caution">
    <text evidence="5">The sequence shown here is derived from an EMBL/GenBank/DDBJ whole genome shotgun (WGS) entry which is preliminary data.</text>
</comment>
<name>A0AAE3VNW0_9HYPH</name>
<protein>
    <submittedName>
        <fullName evidence="5">2',3'-cyclic-nucleotide 2'-phosphodiesterase (5'-nucleotidase family)</fullName>
    </submittedName>
</protein>
<reference evidence="5" key="1">
    <citation type="submission" date="2023-07" db="EMBL/GenBank/DDBJ databases">
        <title>Genomic Encyclopedia of Type Strains, Phase IV (KMG-IV): sequencing the most valuable type-strain genomes for metagenomic binning, comparative biology and taxonomic classification.</title>
        <authorList>
            <person name="Goeker M."/>
        </authorList>
    </citation>
    <scope>NUCLEOTIDE SEQUENCE</scope>
    <source>
        <strain evidence="5">DSM 21202</strain>
    </source>
</reference>
<sequence>MLIPFGSIGRRLAVCLAVAVTAGLWARTAGAEPVGSFSVIAINDTDQMTADDGRGGLDRIAAAVAAERARGGRVLVVHAGDALSPSIMSSFDTGAHMVDLLNTIGVDVFVPGNHEFDFGKDVFLERMQALQATKLAANLRAADGSTLDGFQDHIVTEIAGVRVGIVGILGDRTSVVSSPGDLIIGPTLASAFEQARVLRNEGAEFVIAVVHDNVSRDLLLARSGVFDLIVSGDDHVLTVTYDGRTALVESREQGEYLGIVDVTLDVAGEADARRLTWSPSFRVIDTSTLAPAPSLAAKVSEYSATLDAALDEPIATTATELDTRAATVRAGEAPFANVVADALRSVTEADVAITNGGGIRGDRVYPAGHQLTRRDILTELPFGNQAVLLTITGTDIVRALENGFSLVETGAGRFPHVSGMTVTVDFSRPPGSRVEAVEIAGKMLDPGQTYRLATNDYMARGGDGYTALRNATPIIDANDGVLLATAVIDHIRSQPAFEPALDGRIRTN</sequence>
<dbReference type="Gene3D" id="3.60.21.10">
    <property type="match status" value="1"/>
</dbReference>